<dbReference type="PANTHER" id="PTHR11452">
    <property type="entry name" value="ALPHA-GALACTOSIDASE/ALPHA-N-ACETYLGALACTOSAMINIDASE"/>
    <property type="match status" value="1"/>
</dbReference>
<dbReference type="SUPFAM" id="SSF51445">
    <property type="entry name" value="(Trans)glycosidases"/>
    <property type="match status" value="1"/>
</dbReference>
<dbReference type="CDD" id="cd14792">
    <property type="entry name" value="GH27"/>
    <property type="match status" value="1"/>
</dbReference>
<dbReference type="Gene3D" id="3.20.20.70">
    <property type="entry name" value="Aldolase class I"/>
    <property type="match status" value="1"/>
</dbReference>
<evidence type="ECO:0000259" key="8">
    <source>
        <dbReference type="PROSITE" id="PS51175"/>
    </source>
</evidence>
<dbReference type="InterPro" id="IPR033803">
    <property type="entry name" value="CBD-like_Golvesin-Xly"/>
</dbReference>
<dbReference type="InterPro" id="IPR006584">
    <property type="entry name" value="Cellulose-bd_IV"/>
</dbReference>
<keyword evidence="10" id="KW-1185">Reference proteome</keyword>
<dbReference type="KEGG" id="proo:MJB10_17105"/>
<sequence>MKNTKNVKRLQSWFIGFVSFAFLLQIGLIIDQRQAYALDNGHALTPPMGWNPFNSVGSSTDINLKNAADAMITSGMKDAGYVWVNFDGGWMMPNRDSNGNLQPKATWFPNGVKSVGDYIKSKGLKFGGYLNVGCHDDETNTIGYYQKDIDLLASWGVEFIKADTCDKATVTRAGTPYTVQQIYSSLHGAIEDYKTRTGIEIVLSICTGGSGSPWLDWGTDNGNMWRTTRDIENKWSYVISNVDNNEGKAVYAKPGNWNDPDMLSVGAFKNDGFGSLTDEENKSHFSLWAIMAAPLIAGNDISNMSTTTKNILTNKEVIDVDQDTLGVQGRRIKKYGTNNELGVWSKPLSTKGQRAVVLFNRNDSIPQDITVNWNEIGLTGAANVRDLWAKTDLGSLATGFTASVPAHGVVMIKVTGTEVSQIILDNTSSEFTKSSSGWTLSTGSPGYYGSNYYLDGTVGADSNVWAKWTPNLQRPGNYKVYLRWPGGTTRPDAASLQINYKNGTDSLKTVNQNANSGVWNYIGTYAFDAWNKESIQINANDAGYTVADSIMLEYTDTFSAFDTIEAEKYSSQSGTSVAASSEPIGNQMVRSTEHGDYLVFNNVNFDSGASQVFLRLASGSTVSGGTVEFRLDSTTGTLISSVNADNTGGWTSWMTRKAAVTGASGTHNLFVLFKKSVNPAATVADINFFRFVE</sequence>
<dbReference type="SUPFAM" id="SSF51011">
    <property type="entry name" value="Glycosyl hydrolase domain"/>
    <property type="match status" value="1"/>
</dbReference>
<keyword evidence="4 6" id="KW-1015">Disulfide bond</keyword>
<reference evidence="9" key="1">
    <citation type="submission" date="2022-02" db="EMBL/GenBank/DDBJ databases">
        <title>Paenibacillus sp. MBLB1832 Whole Genome Shotgun Sequencing.</title>
        <authorList>
            <person name="Hwang C.Y."/>
            <person name="Cho E.-S."/>
            <person name="Seo M.-J."/>
        </authorList>
    </citation>
    <scope>NUCLEOTIDE SEQUENCE</scope>
    <source>
        <strain evidence="9">MBLB1832</strain>
    </source>
</reference>
<evidence type="ECO:0000256" key="4">
    <source>
        <dbReference type="ARBA" id="ARBA00023157"/>
    </source>
</evidence>
<keyword evidence="7" id="KW-0812">Transmembrane</keyword>
<dbReference type="PANTHER" id="PTHR11452:SF75">
    <property type="entry name" value="ALPHA-GALACTOSIDASE MEL1"/>
    <property type="match status" value="1"/>
</dbReference>
<dbReference type="GO" id="GO:0004557">
    <property type="term" value="F:alpha-galactosidase activity"/>
    <property type="evidence" value="ECO:0007669"/>
    <property type="project" value="UniProtKB-EC"/>
</dbReference>
<comment type="similarity">
    <text evidence="1 6">Belongs to the glycosyl hydrolase 27 family.</text>
</comment>
<dbReference type="GO" id="GO:0005975">
    <property type="term" value="P:carbohydrate metabolic process"/>
    <property type="evidence" value="ECO:0007669"/>
    <property type="project" value="InterPro"/>
</dbReference>
<dbReference type="GO" id="GO:0030246">
    <property type="term" value="F:carbohydrate binding"/>
    <property type="evidence" value="ECO:0007669"/>
    <property type="project" value="InterPro"/>
</dbReference>
<dbReference type="AlphaFoldDB" id="A0AA96RIH8"/>
<dbReference type="InterPro" id="IPR041233">
    <property type="entry name" value="Melibiase_C"/>
</dbReference>
<dbReference type="EC" id="3.2.1.22" evidence="6"/>
<dbReference type="Proteomes" id="UP001304650">
    <property type="component" value="Chromosome"/>
</dbReference>
<dbReference type="InterPro" id="IPR013780">
    <property type="entry name" value="Glyco_hydro_b"/>
</dbReference>
<dbReference type="PROSITE" id="PS51175">
    <property type="entry name" value="CBM6"/>
    <property type="match status" value="1"/>
</dbReference>
<keyword evidence="5 6" id="KW-0326">Glycosidase</keyword>
<keyword evidence="2" id="KW-0732">Signal</keyword>
<feature type="domain" description="CBM6" evidence="8">
    <location>
        <begin position="562"/>
        <end position="692"/>
    </location>
</feature>
<proteinExistence type="inferred from homology"/>
<evidence type="ECO:0000313" key="10">
    <source>
        <dbReference type="Proteomes" id="UP001304650"/>
    </source>
</evidence>
<accession>A0AA96RIH8</accession>
<dbReference type="InterPro" id="IPR008979">
    <property type="entry name" value="Galactose-bd-like_sf"/>
</dbReference>
<evidence type="ECO:0000256" key="1">
    <source>
        <dbReference type="ARBA" id="ARBA00009743"/>
    </source>
</evidence>
<dbReference type="Pfam" id="PF16499">
    <property type="entry name" value="Melibiase_2"/>
    <property type="match status" value="1"/>
</dbReference>
<evidence type="ECO:0000313" key="9">
    <source>
        <dbReference type="EMBL" id="WNR42830.1"/>
    </source>
</evidence>
<keyword evidence="7" id="KW-1133">Transmembrane helix</keyword>
<dbReference type="FunFam" id="2.60.40.1180:FF:000008">
    <property type="entry name" value="Alpha-galactosidase"/>
    <property type="match status" value="1"/>
</dbReference>
<dbReference type="SUPFAM" id="SSF49785">
    <property type="entry name" value="Galactose-binding domain-like"/>
    <property type="match status" value="1"/>
</dbReference>
<evidence type="ECO:0000256" key="5">
    <source>
        <dbReference type="ARBA" id="ARBA00023295"/>
    </source>
</evidence>
<dbReference type="RefSeq" id="WP_314796601.1">
    <property type="nucleotide sequence ID" value="NZ_CP130319.1"/>
</dbReference>
<dbReference type="InterPro" id="IPR017853">
    <property type="entry name" value="GH"/>
</dbReference>
<name>A0AA96RIH8_9BACL</name>
<evidence type="ECO:0000256" key="3">
    <source>
        <dbReference type="ARBA" id="ARBA00022801"/>
    </source>
</evidence>
<gene>
    <name evidence="9" type="ORF">MJB10_17105</name>
</gene>
<keyword evidence="3 6" id="KW-0378">Hydrolase</keyword>
<dbReference type="Pfam" id="PF25275">
    <property type="entry name" value="Golvesin_C"/>
    <property type="match status" value="1"/>
</dbReference>
<evidence type="ECO:0000256" key="7">
    <source>
        <dbReference type="SAM" id="Phobius"/>
    </source>
</evidence>
<keyword evidence="7" id="KW-0472">Membrane</keyword>
<dbReference type="Gene3D" id="2.60.120.260">
    <property type="entry name" value="Galactose-binding domain-like"/>
    <property type="match status" value="1"/>
</dbReference>
<dbReference type="CDD" id="cd04084">
    <property type="entry name" value="CBM6_xylanase-like"/>
    <property type="match status" value="1"/>
</dbReference>
<evidence type="ECO:0000256" key="2">
    <source>
        <dbReference type="ARBA" id="ARBA00022729"/>
    </source>
</evidence>
<dbReference type="Pfam" id="PF03422">
    <property type="entry name" value="CBM_6"/>
    <property type="match status" value="1"/>
</dbReference>
<feature type="transmembrane region" description="Helical" evidence="7">
    <location>
        <begin position="12"/>
        <end position="30"/>
    </location>
</feature>
<dbReference type="InterPro" id="IPR002241">
    <property type="entry name" value="Glyco_hydro_27"/>
</dbReference>
<protein>
    <recommendedName>
        <fullName evidence="6">Alpha-galactosidase</fullName>
        <ecNumber evidence="6">3.2.1.22</ecNumber>
    </recommendedName>
    <alternativeName>
        <fullName evidence="6">Melibiase</fullName>
    </alternativeName>
</protein>
<organism evidence="9 10">
    <name type="scientific">Paenibacillus roseopurpureus</name>
    <dbReference type="NCBI Taxonomy" id="2918901"/>
    <lineage>
        <taxon>Bacteria</taxon>
        <taxon>Bacillati</taxon>
        <taxon>Bacillota</taxon>
        <taxon>Bacilli</taxon>
        <taxon>Bacillales</taxon>
        <taxon>Paenibacillaceae</taxon>
        <taxon>Paenibacillus</taxon>
    </lineage>
</organism>
<dbReference type="InterPro" id="IPR005084">
    <property type="entry name" value="CBM6"/>
</dbReference>
<dbReference type="PRINTS" id="PR00740">
    <property type="entry name" value="GLHYDRLASE27"/>
</dbReference>
<comment type="catalytic activity">
    <reaction evidence="6">
        <text>Hydrolysis of terminal, non-reducing alpha-D-galactose residues in alpha-D-galactosides, including galactose oligosaccharides, galactomannans and galactolipids.</text>
        <dbReference type="EC" id="3.2.1.22"/>
    </reaction>
</comment>
<dbReference type="SMART" id="SM00606">
    <property type="entry name" value="CBD_IV"/>
    <property type="match status" value="1"/>
</dbReference>
<dbReference type="Pfam" id="PF17801">
    <property type="entry name" value="Melibiase_C"/>
    <property type="match status" value="1"/>
</dbReference>
<dbReference type="EMBL" id="CP130319">
    <property type="protein sequence ID" value="WNR42830.1"/>
    <property type="molecule type" value="Genomic_DNA"/>
</dbReference>
<evidence type="ECO:0000256" key="6">
    <source>
        <dbReference type="RuleBase" id="RU361168"/>
    </source>
</evidence>
<dbReference type="InterPro" id="IPR013785">
    <property type="entry name" value="Aldolase_TIM"/>
</dbReference>
<dbReference type="Gene3D" id="2.60.40.1180">
    <property type="entry name" value="Golgi alpha-mannosidase II"/>
    <property type="match status" value="1"/>
</dbReference>